<dbReference type="Pfam" id="PF01370">
    <property type="entry name" value="Epimerase"/>
    <property type="match status" value="1"/>
</dbReference>
<dbReference type="Proteomes" id="UP001343698">
    <property type="component" value="Unassembled WGS sequence"/>
</dbReference>
<accession>A0ABU7IJB1</accession>
<evidence type="ECO:0000313" key="4">
    <source>
        <dbReference type="Proteomes" id="UP001343698"/>
    </source>
</evidence>
<keyword evidence="1" id="KW-0520">NAD</keyword>
<dbReference type="SUPFAM" id="SSF51735">
    <property type="entry name" value="NAD(P)-binding Rossmann-fold domains"/>
    <property type="match status" value="1"/>
</dbReference>
<comment type="caution">
    <text evidence="3">The sequence shown here is derived from an EMBL/GenBank/DDBJ whole genome shotgun (WGS) entry which is preliminary data.</text>
</comment>
<dbReference type="InterPro" id="IPR001509">
    <property type="entry name" value="Epimerase_deHydtase"/>
</dbReference>
<dbReference type="EMBL" id="JAZDDF010000004">
    <property type="protein sequence ID" value="MEE1973054.1"/>
    <property type="molecule type" value="Genomic_DNA"/>
</dbReference>
<keyword evidence="4" id="KW-1185">Reference proteome</keyword>
<dbReference type="RefSeq" id="WP_272637036.1">
    <property type="nucleotide sequence ID" value="NZ_JAZDDF010000004.1"/>
</dbReference>
<dbReference type="PANTHER" id="PTHR43574">
    <property type="entry name" value="EPIMERASE-RELATED"/>
    <property type="match status" value="1"/>
</dbReference>
<dbReference type="InterPro" id="IPR036291">
    <property type="entry name" value="NAD(P)-bd_dom_sf"/>
</dbReference>
<protein>
    <submittedName>
        <fullName evidence="3">NAD-dependent epimerase</fullName>
    </submittedName>
</protein>
<organism evidence="3 4">
    <name type="scientific">Maribacter flavus</name>
    <dbReference type="NCBI Taxonomy" id="1658664"/>
    <lineage>
        <taxon>Bacteria</taxon>
        <taxon>Pseudomonadati</taxon>
        <taxon>Bacteroidota</taxon>
        <taxon>Flavobacteriia</taxon>
        <taxon>Flavobacteriales</taxon>
        <taxon>Flavobacteriaceae</taxon>
        <taxon>Maribacter</taxon>
    </lineage>
</organism>
<evidence type="ECO:0000259" key="2">
    <source>
        <dbReference type="Pfam" id="PF01370"/>
    </source>
</evidence>
<evidence type="ECO:0000313" key="3">
    <source>
        <dbReference type="EMBL" id="MEE1973054.1"/>
    </source>
</evidence>
<reference evidence="3 4" key="1">
    <citation type="submission" date="2024-01" db="EMBL/GenBank/DDBJ databases">
        <title>Maribacter spp. originated from different algae showed divergent polysaccharides utilization ability.</title>
        <authorList>
            <person name="Wang H."/>
            <person name="Wu Y."/>
        </authorList>
    </citation>
    <scope>NUCLEOTIDE SEQUENCE [LARGE SCALE GENOMIC DNA]</scope>
    <source>
        <strain evidence="3 4">KPT27_14</strain>
    </source>
</reference>
<gene>
    <name evidence="3" type="ORF">V1H85_11400</name>
</gene>
<dbReference type="Gene3D" id="3.40.50.720">
    <property type="entry name" value="NAD(P)-binding Rossmann-like Domain"/>
    <property type="match status" value="1"/>
</dbReference>
<feature type="domain" description="NAD-dependent epimerase/dehydratase" evidence="2">
    <location>
        <begin position="3"/>
        <end position="268"/>
    </location>
</feature>
<dbReference type="PRINTS" id="PR01713">
    <property type="entry name" value="NUCEPIMERASE"/>
</dbReference>
<sequence length="344" mass="39368">MKILVTGAAGFIGYFVSKSLLDKGHTVIGLDNINDYYDVDLKYDRLKQLGIAPKEAEIFEKEVHSKNHPGFSFVRMALEDREGLPQLFERHAFDKVCNLAAQAGVRYSLENPEAYIDSNLVGFLNILECCRNYKVKHLVYASSSSVYGLNEKIPFETTDSVDHPVSLYAATKKSNELMAHAYSHLYGFKSTGLRFFTVYGPWGRPDMAMFLFTDAIMNNKPLKVFNSGKLERDFTYIDDITEGVVRILETPTNENEPKKDLYKVYNIGNSKSVKLMDFITAIEESLQQTAQKQMLPMQPGDVEKTWANVDDLIQDFDYRPNTPIKLGVQRFIDWYKSYYKELAK</sequence>
<evidence type="ECO:0000256" key="1">
    <source>
        <dbReference type="ARBA" id="ARBA00023027"/>
    </source>
</evidence>
<name>A0ABU7IJB1_9FLAO</name>
<proteinExistence type="predicted"/>
<dbReference type="CDD" id="cd05253">
    <property type="entry name" value="UDP_GE_SDE_e"/>
    <property type="match status" value="1"/>
</dbReference>
<dbReference type="Gene3D" id="3.90.25.10">
    <property type="entry name" value="UDP-galactose 4-epimerase, domain 1"/>
    <property type="match status" value="1"/>
</dbReference>